<dbReference type="InterPro" id="IPR017438">
    <property type="entry name" value="ATP-NAD_kinase_N"/>
</dbReference>
<dbReference type="Pfam" id="PF19279">
    <property type="entry name" value="YegS_C"/>
    <property type="match status" value="1"/>
</dbReference>
<dbReference type="SMART" id="SM00046">
    <property type="entry name" value="DAGKc"/>
    <property type="match status" value="1"/>
</dbReference>
<keyword evidence="4" id="KW-0418">Kinase</keyword>
<dbReference type="Gene3D" id="3.40.50.10330">
    <property type="entry name" value="Probable inorganic polyphosphate/atp-NAD kinase, domain 1"/>
    <property type="match status" value="1"/>
</dbReference>
<dbReference type="InterPro" id="IPR001206">
    <property type="entry name" value="Diacylglycerol_kinase_cat_dom"/>
</dbReference>
<dbReference type="NCBIfam" id="TIGR00147">
    <property type="entry name" value="YegS/Rv2252/BmrU family lipid kinase"/>
    <property type="match status" value="1"/>
</dbReference>
<dbReference type="InterPro" id="IPR016064">
    <property type="entry name" value="NAD/diacylglycerol_kinase_sf"/>
</dbReference>
<dbReference type="Gene3D" id="2.60.200.40">
    <property type="match status" value="1"/>
</dbReference>
<dbReference type="AlphaFoldDB" id="A0A385YSF4"/>
<dbReference type="InterPro" id="IPR005218">
    <property type="entry name" value="Diacylglycerol/lipid_kinase"/>
</dbReference>
<name>A0A385YSF4_9BACL</name>
<dbReference type="GO" id="GO:0005524">
    <property type="term" value="F:ATP binding"/>
    <property type="evidence" value="ECO:0007669"/>
    <property type="project" value="UniProtKB-KW"/>
</dbReference>
<dbReference type="PROSITE" id="PS50146">
    <property type="entry name" value="DAGK"/>
    <property type="match status" value="1"/>
</dbReference>
<gene>
    <name evidence="4" type="ORF">D3873_05860</name>
</gene>
<dbReference type="SUPFAM" id="SSF111331">
    <property type="entry name" value="NAD kinase/diacylglycerol kinase-like"/>
    <property type="match status" value="1"/>
</dbReference>
<dbReference type="KEGG" id="paek:D3873_05860"/>
<protein>
    <submittedName>
        <fullName evidence="4">YegS/Rv2252/BmrU family lipid kinase</fullName>
    </submittedName>
</protein>
<dbReference type="InterPro" id="IPR004363">
    <property type="entry name" value="Methylgl_synth"/>
</dbReference>
<keyword evidence="2" id="KW-0067">ATP-binding</keyword>
<dbReference type="GO" id="GO:0005829">
    <property type="term" value="C:cytosol"/>
    <property type="evidence" value="ECO:0007669"/>
    <property type="project" value="TreeGrafter"/>
</dbReference>
<evidence type="ECO:0000256" key="1">
    <source>
        <dbReference type="ARBA" id="ARBA00022741"/>
    </source>
</evidence>
<dbReference type="GO" id="GO:0016301">
    <property type="term" value="F:kinase activity"/>
    <property type="evidence" value="ECO:0007669"/>
    <property type="project" value="UniProtKB-KW"/>
</dbReference>
<keyword evidence="4" id="KW-0808">Transferase</keyword>
<dbReference type="InterPro" id="IPR045540">
    <property type="entry name" value="YegS/DAGK_C"/>
</dbReference>
<dbReference type="GO" id="GO:0019242">
    <property type="term" value="P:methylglyoxal biosynthetic process"/>
    <property type="evidence" value="ECO:0007669"/>
    <property type="project" value="InterPro"/>
</dbReference>
<dbReference type="PANTHER" id="PTHR30492:SF0">
    <property type="entry name" value="METHYLGLYOXAL SYNTHASE"/>
    <property type="match status" value="1"/>
</dbReference>
<accession>A0A385YSF4</accession>
<reference evidence="5" key="1">
    <citation type="submission" date="2018-09" db="EMBL/GenBank/DDBJ databases">
        <authorList>
            <person name="Zhu H."/>
        </authorList>
    </citation>
    <scope>NUCLEOTIDE SEQUENCE [LARGE SCALE GENOMIC DNA]</scope>
    <source>
        <strain evidence="5">K2R23-3</strain>
    </source>
</reference>
<keyword evidence="1" id="KW-0547">Nucleotide-binding</keyword>
<proteinExistence type="predicted"/>
<feature type="domain" description="DAGKc" evidence="3">
    <location>
        <begin position="3"/>
        <end position="133"/>
    </location>
</feature>
<organism evidence="4 5">
    <name type="scientific">Paenisporosarcina cavernae</name>
    <dbReference type="NCBI Taxonomy" id="2320858"/>
    <lineage>
        <taxon>Bacteria</taxon>
        <taxon>Bacillati</taxon>
        <taxon>Bacillota</taxon>
        <taxon>Bacilli</taxon>
        <taxon>Bacillales</taxon>
        <taxon>Caryophanaceae</taxon>
        <taxon>Paenisporosarcina</taxon>
    </lineage>
</organism>
<dbReference type="EMBL" id="CP032418">
    <property type="protein sequence ID" value="AYC29431.1"/>
    <property type="molecule type" value="Genomic_DNA"/>
</dbReference>
<dbReference type="Proteomes" id="UP000265725">
    <property type="component" value="Chromosome"/>
</dbReference>
<dbReference type="PANTHER" id="PTHR30492">
    <property type="entry name" value="METHYLGLYOXAL SYNTHASE"/>
    <property type="match status" value="1"/>
</dbReference>
<evidence type="ECO:0000256" key="2">
    <source>
        <dbReference type="ARBA" id="ARBA00022840"/>
    </source>
</evidence>
<dbReference type="OrthoDB" id="142078at2"/>
<sequence length="302" mass="33064">MNVQFSHCYLFHHESAGQQNSSQSVAQVLPILASQYQTVISKKTSSPEELIEQIVSITNTDAIYLLGGDGTLHQAIQALQHVDSLPPIGILPGGTCNDFSRVLSIPQTLEKATEALINGRIESFDLAKANSSYFLNFAGLGFITHASDGIEETKKEKLGKISYFLSAIKTMKESETFSGKLTIDDQVIEFEAAMILVMNGFSIGTHTFPVSTISPQDGELDIFVFPTTSIGTVLKWIQLGYKDSTNSFQEDRSILHLKGENVSILTNESLSVDMDGEIHEETPLTIQLQKASISLIVPSTYQ</sequence>
<evidence type="ECO:0000259" key="3">
    <source>
        <dbReference type="PROSITE" id="PS50146"/>
    </source>
</evidence>
<dbReference type="GO" id="GO:0008929">
    <property type="term" value="F:methylglyoxal synthase activity"/>
    <property type="evidence" value="ECO:0007669"/>
    <property type="project" value="InterPro"/>
</dbReference>
<dbReference type="GO" id="GO:0008654">
    <property type="term" value="P:phospholipid biosynthetic process"/>
    <property type="evidence" value="ECO:0007669"/>
    <property type="project" value="InterPro"/>
</dbReference>
<evidence type="ECO:0000313" key="4">
    <source>
        <dbReference type="EMBL" id="AYC29431.1"/>
    </source>
</evidence>
<dbReference type="Pfam" id="PF00781">
    <property type="entry name" value="DAGK_cat"/>
    <property type="match status" value="1"/>
</dbReference>
<keyword evidence="5" id="KW-1185">Reference proteome</keyword>
<evidence type="ECO:0000313" key="5">
    <source>
        <dbReference type="Proteomes" id="UP000265725"/>
    </source>
</evidence>